<dbReference type="GO" id="GO:0007039">
    <property type="term" value="P:protein catabolic process in the vacuole"/>
    <property type="evidence" value="ECO:0007669"/>
    <property type="project" value="TreeGrafter"/>
</dbReference>
<feature type="compositionally biased region" description="Polar residues" evidence="1">
    <location>
        <begin position="412"/>
        <end position="438"/>
    </location>
</feature>
<feature type="region of interest" description="Disordered" evidence="1">
    <location>
        <begin position="929"/>
        <end position="974"/>
    </location>
</feature>
<dbReference type="GO" id="GO:0005773">
    <property type="term" value="C:vacuole"/>
    <property type="evidence" value="ECO:0007669"/>
    <property type="project" value="GOC"/>
</dbReference>
<protein>
    <recommendedName>
        <fullName evidence="2">Nitrogen regulatory protein areA GATA-like domain-containing protein</fullName>
    </recommendedName>
</protein>
<feature type="compositionally biased region" description="Low complexity" evidence="1">
    <location>
        <begin position="534"/>
        <end position="546"/>
    </location>
</feature>
<feature type="compositionally biased region" description="Low complexity" evidence="1">
    <location>
        <begin position="676"/>
        <end position="702"/>
    </location>
</feature>
<dbReference type="PANTHER" id="PTHR28051:SF1">
    <property type="entry name" value="PROTEIN MTL1-RELATED"/>
    <property type="match status" value="1"/>
</dbReference>
<feature type="compositionally biased region" description="Basic and acidic residues" evidence="1">
    <location>
        <begin position="264"/>
        <end position="273"/>
    </location>
</feature>
<feature type="region of interest" description="Disordered" evidence="1">
    <location>
        <begin position="220"/>
        <end position="240"/>
    </location>
</feature>
<dbReference type="Pfam" id="PF08550">
    <property type="entry name" value="GATA_AreA"/>
    <property type="match status" value="1"/>
</dbReference>
<accession>A0AAV0BKN4</accession>
<dbReference type="InterPro" id="IPR013860">
    <property type="entry name" value="AreA_GATA"/>
</dbReference>
<feature type="compositionally biased region" description="Polar residues" evidence="1">
    <location>
        <begin position="183"/>
        <end position="198"/>
    </location>
</feature>
<feature type="compositionally biased region" description="Polar residues" evidence="1">
    <location>
        <begin position="893"/>
        <end position="912"/>
    </location>
</feature>
<evidence type="ECO:0000313" key="3">
    <source>
        <dbReference type="EMBL" id="CAH7686912.1"/>
    </source>
</evidence>
<evidence type="ECO:0000256" key="1">
    <source>
        <dbReference type="SAM" id="MobiDB-lite"/>
    </source>
</evidence>
<feature type="compositionally biased region" description="Polar residues" evidence="1">
    <location>
        <begin position="359"/>
        <end position="377"/>
    </location>
</feature>
<sequence>MGVIAYVTSLSAPTISITSPCSSGSNSSTPTPTCTVVPQYPYNVSMPPFAGALLPYERSPMPDDNDVQTRLPSRCVDYLSHDWDESDVWTSWKAMTRHKNELANGVRLENASWRTWAKQRSNLKTISPETLNWLKDSDVTWLYGPLHTAVDPVPLPRASTLQDRFNLDDLPSQHPNMLPSDSLPGSSVNSRPGSSASVRSAKMPGKPILKHRSLSEILGVPNLSSQSPGDCDGPSESDGELINTAINEQRPRVAVAHTVSDSKLVNRDHHDVGRGTPPTFSCESSDSTTSGDDSDVSHHYPRACSPPLVPGRKTAMRTTGTSKGGLEDNVKPKKHISFSHRVEQCIAVDSEEERTTYITTSSLKGSNGRTLAPTSCKANLDEEDDDDDDDDDDLLTFRSSAPRQPGLHAVSSRYSTHFGSSQSLNDLGSTTTSALSFPSEPSTIARMAPTTLKSSEVLPAPSPVVVYDQGPVWDGTQDQVPTPSYSSYTVTSTPSPSIAIVYDSTLSCQARSVVNSTLRSDPPSYPSHTYGPVTSSKLSSTSGTSSPAEERPLGSSRFGSSSSINKWGTPDDDDDTEEFTAMGFDYFSGPDLGLGEECEMSKGQLCQLGSFQDGLGTSESYGLPNNEDNTLSRSVFKPDVPFHAIESPVRSIAGGSSSRFGFQETILVPQVKSHSYKSSENTSSSSLSSGSLSQPRDSLSSSTANNHPDDISTSSADLHSSTSSSSSTLGKFTSSPSSNSRLLPKASLSTNFSAGSSRLSLRPGGMGTRANSHDGSRSFVESSCVINATIGEETEGDYEETLPDASTTSYSNAIQEPKSPILSFSKKGIESHRSSRTHSHCPQSSQRPDLISSPKLASAHLDSTQGVARETSSSTIERCIDVEATYPTGGRSEPSSPTVMSLLSKQNGSPGSVCSYRWSDERLLATSYHGSKSDKSVLSRSRPSLRPRGSIDSNSSNYQIRQSAENERNTLRPGRISKSMDVMRRLSGDEFGFVNYYGDLMGEEDEIGQDDAEVESAGVISRAAEIVGTARDIVGAIWSVGSRSIWGGGDVIESSELERTDDDKKMKVLRRASTGGLHAQIEDPAKDRNNH</sequence>
<gene>
    <name evidence="3" type="ORF">PPACK8108_LOCUS21623</name>
</gene>
<reference evidence="3" key="1">
    <citation type="submission" date="2022-06" db="EMBL/GenBank/DDBJ databases">
        <authorList>
            <consortium name="SYNGENTA / RWTH Aachen University"/>
        </authorList>
    </citation>
    <scope>NUCLEOTIDE SEQUENCE</scope>
</reference>
<feature type="compositionally biased region" description="Low complexity" evidence="1">
    <location>
        <begin position="554"/>
        <end position="563"/>
    </location>
</feature>
<feature type="region of interest" description="Disordered" evidence="1">
    <location>
        <begin position="884"/>
        <end position="912"/>
    </location>
</feature>
<dbReference type="Proteomes" id="UP001153365">
    <property type="component" value="Unassembled WGS sequence"/>
</dbReference>
<keyword evidence="4" id="KW-1185">Reference proteome</keyword>
<dbReference type="PANTHER" id="PTHR28051">
    <property type="entry name" value="PROTEIN MTL1-RELATED"/>
    <property type="match status" value="1"/>
</dbReference>
<dbReference type="GO" id="GO:0042149">
    <property type="term" value="P:cellular response to glucose starvation"/>
    <property type="evidence" value="ECO:0007669"/>
    <property type="project" value="TreeGrafter"/>
</dbReference>
<feature type="region of interest" description="Disordered" evidence="1">
    <location>
        <begin position="673"/>
        <end position="778"/>
    </location>
</feature>
<evidence type="ECO:0000259" key="2">
    <source>
        <dbReference type="Pfam" id="PF08550"/>
    </source>
</evidence>
<evidence type="ECO:0000313" key="4">
    <source>
        <dbReference type="Proteomes" id="UP001153365"/>
    </source>
</evidence>
<proteinExistence type="predicted"/>
<dbReference type="InterPro" id="IPR052292">
    <property type="entry name" value="Glucose_repression_reg"/>
</dbReference>
<dbReference type="EMBL" id="CALTRL010005822">
    <property type="protein sequence ID" value="CAH7686912.1"/>
    <property type="molecule type" value="Genomic_DNA"/>
</dbReference>
<organism evidence="3 4">
    <name type="scientific">Phakopsora pachyrhizi</name>
    <name type="common">Asian soybean rust disease fungus</name>
    <dbReference type="NCBI Taxonomy" id="170000"/>
    <lineage>
        <taxon>Eukaryota</taxon>
        <taxon>Fungi</taxon>
        <taxon>Dikarya</taxon>
        <taxon>Basidiomycota</taxon>
        <taxon>Pucciniomycotina</taxon>
        <taxon>Pucciniomycetes</taxon>
        <taxon>Pucciniales</taxon>
        <taxon>Phakopsoraceae</taxon>
        <taxon>Phakopsora</taxon>
    </lineage>
</organism>
<feature type="region of interest" description="Disordered" evidence="1">
    <location>
        <begin position="166"/>
        <end position="207"/>
    </location>
</feature>
<feature type="domain" description="Nitrogen regulatory protein areA GATA-like" evidence="2">
    <location>
        <begin position="91"/>
        <end position="118"/>
    </location>
</feature>
<feature type="compositionally biased region" description="Acidic residues" evidence="1">
    <location>
        <begin position="381"/>
        <end position="394"/>
    </location>
</feature>
<feature type="compositionally biased region" description="Low complexity" evidence="1">
    <location>
        <begin position="279"/>
        <end position="291"/>
    </location>
</feature>
<feature type="region of interest" description="Disordered" evidence="1">
    <location>
        <begin position="359"/>
        <end position="438"/>
    </location>
</feature>
<feature type="compositionally biased region" description="Polar residues" evidence="1">
    <location>
        <begin position="951"/>
        <end position="963"/>
    </location>
</feature>
<feature type="compositionally biased region" description="Low complexity" evidence="1">
    <location>
        <begin position="938"/>
        <end position="948"/>
    </location>
</feature>
<feature type="compositionally biased region" description="Polar residues" evidence="1">
    <location>
        <begin position="747"/>
        <end position="759"/>
    </location>
</feature>
<name>A0AAV0BKN4_PHAPC</name>
<feature type="compositionally biased region" description="Low complexity" evidence="1">
    <location>
        <begin position="712"/>
        <end position="738"/>
    </location>
</feature>
<feature type="region of interest" description="Disordered" evidence="1">
    <location>
        <begin position="516"/>
        <end position="577"/>
    </location>
</feature>
<dbReference type="AlphaFoldDB" id="A0AAV0BKN4"/>
<feature type="region of interest" description="Disordered" evidence="1">
    <location>
        <begin position="258"/>
        <end position="331"/>
    </location>
</feature>
<comment type="caution">
    <text evidence="3">The sequence shown here is derived from an EMBL/GenBank/DDBJ whole genome shotgun (WGS) entry which is preliminary data.</text>
</comment>